<proteinExistence type="predicted"/>
<organism evidence="1 2">
    <name type="scientific">Racocetra fulgida</name>
    <dbReference type="NCBI Taxonomy" id="60492"/>
    <lineage>
        <taxon>Eukaryota</taxon>
        <taxon>Fungi</taxon>
        <taxon>Fungi incertae sedis</taxon>
        <taxon>Mucoromycota</taxon>
        <taxon>Glomeromycotina</taxon>
        <taxon>Glomeromycetes</taxon>
        <taxon>Diversisporales</taxon>
        <taxon>Gigasporaceae</taxon>
        <taxon>Racocetra</taxon>
    </lineage>
</organism>
<gene>
    <name evidence="1" type="ORF">RFULGI_LOCUS17196</name>
</gene>
<accession>A0A9N9P6W7</accession>
<feature type="non-terminal residue" evidence="1">
    <location>
        <position position="74"/>
    </location>
</feature>
<keyword evidence="2" id="KW-1185">Reference proteome</keyword>
<dbReference type="EMBL" id="CAJVPZ010065748">
    <property type="protein sequence ID" value="CAG8795567.1"/>
    <property type="molecule type" value="Genomic_DNA"/>
</dbReference>
<feature type="non-terminal residue" evidence="1">
    <location>
        <position position="1"/>
    </location>
</feature>
<dbReference type="OrthoDB" id="2428408at2759"/>
<dbReference type="Proteomes" id="UP000789396">
    <property type="component" value="Unassembled WGS sequence"/>
</dbReference>
<reference evidence="1" key="1">
    <citation type="submission" date="2021-06" db="EMBL/GenBank/DDBJ databases">
        <authorList>
            <person name="Kallberg Y."/>
            <person name="Tangrot J."/>
            <person name="Rosling A."/>
        </authorList>
    </citation>
    <scope>NUCLEOTIDE SEQUENCE</scope>
    <source>
        <strain evidence="1">IN212</strain>
    </source>
</reference>
<name>A0A9N9P6W7_9GLOM</name>
<evidence type="ECO:0000313" key="1">
    <source>
        <dbReference type="EMBL" id="CAG8795567.1"/>
    </source>
</evidence>
<dbReference type="AlphaFoldDB" id="A0A9N9P6W7"/>
<protein>
    <submittedName>
        <fullName evidence="1">16009_t:CDS:1</fullName>
    </submittedName>
</protein>
<evidence type="ECO:0000313" key="2">
    <source>
        <dbReference type="Proteomes" id="UP000789396"/>
    </source>
</evidence>
<comment type="caution">
    <text evidence="1">The sequence shown here is derived from an EMBL/GenBank/DDBJ whole genome shotgun (WGS) entry which is preliminary data.</text>
</comment>
<sequence>WNMVRNDGTLDKKKFLGITSRDIRIPDDRYVDYFGQKIQAKDVLAHYQNSPILFDHYTPYRWLEKKKDQLHDRL</sequence>